<proteinExistence type="predicted"/>
<keyword evidence="1" id="KW-1133">Transmembrane helix</keyword>
<reference evidence="2" key="2">
    <citation type="submission" date="2021-03" db="UniProtKB">
        <authorList>
            <consortium name="EnsemblPlants"/>
        </authorList>
    </citation>
    <scope>IDENTIFICATION</scope>
</reference>
<name>A0A803NCQ1_CHEQI</name>
<dbReference type="Gramene" id="AUR62043875-RA">
    <property type="protein sequence ID" value="AUR62043875-RA:cds"/>
    <property type="gene ID" value="AUR62043875"/>
</dbReference>
<keyword evidence="3" id="KW-1185">Reference proteome</keyword>
<accession>A0A803NCQ1</accession>
<sequence length="61" mass="7050">MMMIQVKKSLICVGFELKVVEMMVSLMVLWFFHSFSVDPEKMQPELVLLVLLGVKLLISLH</sequence>
<organism evidence="2 3">
    <name type="scientific">Chenopodium quinoa</name>
    <name type="common">Quinoa</name>
    <dbReference type="NCBI Taxonomy" id="63459"/>
    <lineage>
        <taxon>Eukaryota</taxon>
        <taxon>Viridiplantae</taxon>
        <taxon>Streptophyta</taxon>
        <taxon>Embryophyta</taxon>
        <taxon>Tracheophyta</taxon>
        <taxon>Spermatophyta</taxon>
        <taxon>Magnoliopsida</taxon>
        <taxon>eudicotyledons</taxon>
        <taxon>Gunneridae</taxon>
        <taxon>Pentapetalae</taxon>
        <taxon>Caryophyllales</taxon>
        <taxon>Chenopodiaceae</taxon>
        <taxon>Chenopodioideae</taxon>
        <taxon>Atripliceae</taxon>
        <taxon>Chenopodium</taxon>
    </lineage>
</organism>
<dbReference type="Proteomes" id="UP000596660">
    <property type="component" value="Unplaced"/>
</dbReference>
<feature type="transmembrane region" description="Helical" evidence="1">
    <location>
        <begin position="12"/>
        <end position="32"/>
    </location>
</feature>
<dbReference type="EnsemblPlants" id="AUR62043875-RA">
    <property type="protein sequence ID" value="AUR62043875-RA:cds"/>
    <property type="gene ID" value="AUR62043875"/>
</dbReference>
<evidence type="ECO:0000313" key="2">
    <source>
        <dbReference type="EnsemblPlants" id="AUR62043875-RA:cds"/>
    </source>
</evidence>
<evidence type="ECO:0000256" key="1">
    <source>
        <dbReference type="SAM" id="Phobius"/>
    </source>
</evidence>
<evidence type="ECO:0000313" key="3">
    <source>
        <dbReference type="Proteomes" id="UP000596660"/>
    </source>
</evidence>
<protein>
    <submittedName>
        <fullName evidence="2">Uncharacterized protein</fullName>
    </submittedName>
</protein>
<keyword evidence="1" id="KW-0812">Transmembrane</keyword>
<dbReference type="AlphaFoldDB" id="A0A803NCQ1"/>
<keyword evidence="1" id="KW-0472">Membrane</keyword>
<reference evidence="2" key="1">
    <citation type="journal article" date="2017" name="Nature">
        <title>The genome of Chenopodium quinoa.</title>
        <authorList>
            <person name="Jarvis D.E."/>
            <person name="Ho Y.S."/>
            <person name="Lightfoot D.J."/>
            <person name="Schmoeckel S.M."/>
            <person name="Li B."/>
            <person name="Borm T.J.A."/>
            <person name="Ohyanagi H."/>
            <person name="Mineta K."/>
            <person name="Michell C.T."/>
            <person name="Saber N."/>
            <person name="Kharbatia N.M."/>
            <person name="Rupper R.R."/>
            <person name="Sharp A.R."/>
            <person name="Dally N."/>
            <person name="Boughton B.A."/>
            <person name="Woo Y.H."/>
            <person name="Gao G."/>
            <person name="Schijlen E.G.W.M."/>
            <person name="Guo X."/>
            <person name="Momin A.A."/>
            <person name="Negrao S."/>
            <person name="Al-Babili S."/>
            <person name="Gehring C."/>
            <person name="Roessner U."/>
            <person name="Jung C."/>
            <person name="Murphy K."/>
            <person name="Arold S.T."/>
            <person name="Gojobori T."/>
            <person name="van der Linden C.G."/>
            <person name="van Loo E.N."/>
            <person name="Jellen E.N."/>
            <person name="Maughan P.J."/>
            <person name="Tester M."/>
        </authorList>
    </citation>
    <scope>NUCLEOTIDE SEQUENCE [LARGE SCALE GENOMIC DNA]</scope>
    <source>
        <strain evidence="2">cv. PI 614886</strain>
    </source>
</reference>